<comment type="caution">
    <text evidence="1">The sequence shown here is derived from an EMBL/GenBank/DDBJ whole genome shotgun (WGS) entry which is preliminary data.</text>
</comment>
<keyword evidence="2" id="KW-1185">Reference proteome</keyword>
<evidence type="ECO:0000313" key="1">
    <source>
        <dbReference type="EMBL" id="KAH6926765.1"/>
    </source>
</evidence>
<dbReference type="Proteomes" id="UP000821845">
    <property type="component" value="Chromosome 7"/>
</dbReference>
<gene>
    <name evidence="1" type="ORF">HPB50_021857</name>
</gene>
<protein>
    <submittedName>
        <fullName evidence="1">Uncharacterized protein</fullName>
    </submittedName>
</protein>
<accession>A0ACB7RX15</accession>
<organism evidence="1 2">
    <name type="scientific">Hyalomma asiaticum</name>
    <name type="common">Tick</name>
    <dbReference type="NCBI Taxonomy" id="266040"/>
    <lineage>
        <taxon>Eukaryota</taxon>
        <taxon>Metazoa</taxon>
        <taxon>Ecdysozoa</taxon>
        <taxon>Arthropoda</taxon>
        <taxon>Chelicerata</taxon>
        <taxon>Arachnida</taxon>
        <taxon>Acari</taxon>
        <taxon>Parasitiformes</taxon>
        <taxon>Ixodida</taxon>
        <taxon>Ixodoidea</taxon>
        <taxon>Ixodidae</taxon>
        <taxon>Hyalomminae</taxon>
        <taxon>Hyalomma</taxon>
    </lineage>
</organism>
<dbReference type="EMBL" id="CM023487">
    <property type="protein sequence ID" value="KAH6926765.1"/>
    <property type="molecule type" value="Genomic_DNA"/>
</dbReference>
<proteinExistence type="predicted"/>
<name>A0ACB7RX15_HYAAI</name>
<sequence>MMRPAVAAIVLAAGLFLVLACFLLMQASNPPSHKTPLCVTDDCLTHANLLMQAADTNIDACEDFYAHVCSRWLSHNERKHMKVLGRSVLEDMVISYLSRMGETLYRSSAVLRVAEKPLAMLKSCMSNSSTHGPTIAQFRDFMRAYLRLPWPRSPPRDVDALGVLITLAYVLQAPFWFAVRPSMSRRGAVEGRWSIVLTPAPLIRQYYLQYRTVRSSGLSAYVKYWMDFYGAFDSDGSAASEERAIQAEQLEERILKALSRAFEALPKHFVVIPIGQLHTYTPTVNSSKWLYYLQAYTNVVPALNERDVVLITDRVFFVTVGDLFGNYTNAQIVDFLGWQFVQRYAPVADSRFLISRYGDANRATDLRPLFCSYHVEVPYKVVLLSLHSISLMRNGAQKIIDTGYDRLVSTAVRLVNNSTWLDSESKALVAEKLASAKLRLWPPAAYLDGEYLAKTYDNFPDDEAAFGNYWIRSIIGMTFLNRTPEYDEVLDMPVNYALPYFDYDYIENAVGVAMGAVNFPLFYRRGTKAMFYGGFGFSAAFQLAKALDKEGIQWDSRGRRVRSILNESSMEAFEDRDGCLAGATEGKESVFPEIPALEIAYSAFIDEVGDPRNATHINEQLDELKVFFMTICHMTCTRGSSHDPFSADCNKLVRHSPAFAKAFHCRVGSKMNPKDKCTFFY</sequence>
<evidence type="ECO:0000313" key="2">
    <source>
        <dbReference type="Proteomes" id="UP000821845"/>
    </source>
</evidence>
<reference evidence="1" key="1">
    <citation type="submission" date="2020-05" db="EMBL/GenBank/DDBJ databases">
        <title>Large-scale comparative analyses of tick genomes elucidate their genetic diversity and vector capacities.</title>
        <authorList>
            <person name="Jia N."/>
            <person name="Wang J."/>
            <person name="Shi W."/>
            <person name="Du L."/>
            <person name="Sun Y."/>
            <person name="Zhan W."/>
            <person name="Jiang J."/>
            <person name="Wang Q."/>
            <person name="Zhang B."/>
            <person name="Ji P."/>
            <person name="Sakyi L.B."/>
            <person name="Cui X."/>
            <person name="Yuan T."/>
            <person name="Jiang B."/>
            <person name="Yang W."/>
            <person name="Lam T.T.-Y."/>
            <person name="Chang Q."/>
            <person name="Ding S."/>
            <person name="Wang X."/>
            <person name="Zhu J."/>
            <person name="Ruan X."/>
            <person name="Zhao L."/>
            <person name="Wei J."/>
            <person name="Que T."/>
            <person name="Du C."/>
            <person name="Cheng J."/>
            <person name="Dai P."/>
            <person name="Han X."/>
            <person name="Huang E."/>
            <person name="Gao Y."/>
            <person name="Liu J."/>
            <person name="Shao H."/>
            <person name="Ye R."/>
            <person name="Li L."/>
            <person name="Wei W."/>
            <person name="Wang X."/>
            <person name="Wang C."/>
            <person name="Yang T."/>
            <person name="Huo Q."/>
            <person name="Li W."/>
            <person name="Guo W."/>
            <person name="Chen H."/>
            <person name="Zhou L."/>
            <person name="Ni X."/>
            <person name="Tian J."/>
            <person name="Zhou Y."/>
            <person name="Sheng Y."/>
            <person name="Liu T."/>
            <person name="Pan Y."/>
            <person name="Xia L."/>
            <person name="Li J."/>
            <person name="Zhao F."/>
            <person name="Cao W."/>
        </authorList>
    </citation>
    <scope>NUCLEOTIDE SEQUENCE</scope>
    <source>
        <strain evidence="1">Hyas-2018</strain>
    </source>
</reference>